<comment type="caution">
    <text evidence="1">The sequence shown here is derived from an EMBL/GenBank/DDBJ whole genome shotgun (WGS) entry which is preliminary data.</text>
</comment>
<reference evidence="1" key="1">
    <citation type="submission" date="2023-06" db="EMBL/GenBank/DDBJ databases">
        <authorList>
            <consortium name="Lawrence Berkeley National Laboratory"/>
            <person name="Ahrendt S."/>
            <person name="Sahu N."/>
            <person name="Indic B."/>
            <person name="Wong-Bajracharya J."/>
            <person name="Merenyi Z."/>
            <person name="Ke H.-M."/>
            <person name="Monk M."/>
            <person name="Kocsube S."/>
            <person name="Drula E."/>
            <person name="Lipzen A."/>
            <person name="Balint B."/>
            <person name="Henrissat B."/>
            <person name="Andreopoulos B."/>
            <person name="Martin F.M."/>
            <person name="Harder C.B."/>
            <person name="Rigling D."/>
            <person name="Ford K.L."/>
            <person name="Foster G.D."/>
            <person name="Pangilinan J."/>
            <person name="Papanicolaou A."/>
            <person name="Barry K."/>
            <person name="LaButti K."/>
            <person name="Viragh M."/>
            <person name="Koriabine M."/>
            <person name="Yan M."/>
            <person name="Riley R."/>
            <person name="Champramary S."/>
            <person name="Plett K.L."/>
            <person name="Tsai I.J."/>
            <person name="Slot J."/>
            <person name="Sipos G."/>
            <person name="Plett J."/>
            <person name="Nagy L.G."/>
            <person name="Grigoriev I.V."/>
        </authorList>
    </citation>
    <scope>NUCLEOTIDE SEQUENCE</scope>
    <source>
        <strain evidence="1">HWK02</strain>
    </source>
</reference>
<evidence type="ECO:0000313" key="2">
    <source>
        <dbReference type="Proteomes" id="UP001175228"/>
    </source>
</evidence>
<organism evidence="1 2">
    <name type="scientific">Armillaria luteobubalina</name>
    <dbReference type="NCBI Taxonomy" id="153913"/>
    <lineage>
        <taxon>Eukaryota</taxon>
        <taxon>Fungi</taxon>
        <taxon>Dikarya</taxon>
        <taxon>Basidiomycota</taxon>
        <taxon>Agaricomycotina</taxon>
        <taxon>Agaricomycetes</taxon>
        <taxon>Agaricomycetidae</taxon>
        <taxon>Agaricales</taxon>
        <taxon>Marasmiineae</taxon>
        <taxon>Physalacriaceae</taxon>
        <taxon>Armillaria</taxon>
    </lineage>
</organism>
<sequence>MPSSSIMLCNTTICGVFNDGIRFSAMLNKYTIVHHLCRMFSQRGCFLRRRQDMRTSSCETELKNSRSGYDRVGWMVVTLEMKAGNGGRWFEYGPHVWRRWLRNARNGCPLMSRHFFRHREHVESLGLENLGSSILSIGSSIAQHTNPSSTMDRVEIEVPVEDLFVGYMIAQLCRPEMAHHRQTEDRFK</sequence>
<dbReference type="Proteomes" id="UP001175228">
    <property type="component" value="Unassembled WGS sequence"/>
</dbReference>
<keyword evidence="2" id="KW-1185">Reference proteome</keyword>
<gene>
    <name evidence="1" type="ORF">EDD18DRAFT_1108030</name>
</gene>
<proteinExistence type="predicted"/>
<accession>A0AA39UUQ1</accession>
<dbReference type="EMBL" id="JAUEPU010000024">
    <property type="protein sequence ID" value="KAK0493665.1"/>
    <property type="molecule type" value="Genomic_DNA"/>
</dbReference>
<evidence type="ECO:0000313" key="1">
    <source>
        <dbReference type="EMBL" id="KAK0493665.1"/>
    </source>
</evidence>
<name>A0AA39UUQ1_9AGAR</name>
<dbReference type="AlphaFoldDB" id="A0AA39UUQ1"/>
<protein>
    <submittedName>
        <fullName evidence="1">Uncharacterized protein</fullName>
    </submittedName>
</protein>